<protein>
    <submittedName>
        <fullName evidence="4">4.1m domain-containing protein</fullName>
    </submittedName>
</protein>
<keyword evidence="2" id="KW-1133">Transmembrane helix</keyword>
<name>A0A7E4VTP0_PANRE</name>
<reference evidence="4" key="2">
    <citation type="submission" date="2020-10" db="UniProtKB">
        <authorList>
            <consortium name="WormBaseParasite"/>
        </authorList>
    </citation>
    <scope>IDENTIFICATION</scope>
</reference>
<evidence type="ECO:0000256" key="1">
    <source>
        <dbReference type="SAM" id="MobiDB-lite"/>
    </source>
</evidence>
<evidence type="ECO:0000313" key="3">
    <source>
        <dbReference type="Proteomes" id="UP000492821"/>
    </source>
</evidence>
<dbReference type="WBParaSite" id="Pan_g3168.t1">
    <property type="protein sequence ID" value="Pan_g3168.t1"/>
    <property type="gene ID" value="Pan_g3168"/>
</dbReference>
<dbReference type="AlphaFoldDB" id="A0A7E4VTP0"/>
<accession>A0A7E4VTP0</accession>
<evidence type="ECO:0000256" key="2">
    <source>
        <dbReference type="SAM" id="Phobius"/>
    </source>
</evidence>
<keyword evidence="2" id="KW-0472">Membrane</keyword>
<keyword evidence="2" id="KW-0812">Transmembrane</keyword>
<evidence type="ECO:0000313" key="4">
    <source>
        <dbReference type="WBParaSite" id="Pan_g3168.t1"/>
    </source>
</evidence>
<keyword evidence="3" id="KW-1185">Reference proteome</keyword>
<feature type="transmembrane region" description="Helical" evidence="2">
    <location>
        <begin position="36"/>
        <end position="58"/>
    </location>
</feature>
<dbReference type="Proteomes" id="UP000492821">
    <property type="component" value="Unassembled WGS sequence"/>
</dbReference>
<sequence>MAAETISVSNKLVDIDDGFPFWIPCDPTSLTCLAGVAATATLLIILLMGVLAYLIVLIGENYRPKSKVDVLKYTAPNDHRVNVPSDNETSDSDTNSDLSDYQLPTISYRNAFAGVYGNENQKKVE</sequence>
<proteinExistence type="predicted"/>
<reference evidence="3" key="1">
    <citation type="journal article" date="2013" name="Genetics">
        <title>The draft genome and transcriptome of Panagrellus redivivus are shaped by the harsh demands of a free-living lifestyle.</title>
        <authorList>
            <person name="Srinivasan J."/>
            <person name="Dillman A.R."/>
            <person name="Macchietto M.G."/>
            <person name="Heikkinen L."/>
            <person name="Lakso M."/>
            <person name="Fracchia K.M."/>
            <person name="Antoshechkin I."/>
            <person name="Mortazavi A."/>
            <person name="Wong G."/>
            <person name="Sternberg P.W."/>
        </authorList>
    </citation>
    <scope>NUCLEOTIDE SEQUENCE [LARGE SCALE GENOMIC DNA]</scope>
    <source>
        <strain evidence="3">MT8872</strain>
    </source>
</reference>
<feature type="region of interest" description="Disordered" evidence="1">
    <location>
        <begin position="77"/>
        <end position="101"/>
    </location>
</feature>
<organism evidence="3 4">
    <name type="scientific">Panagrellus redivivus</name>
    <name type="common">Microworm</name>
    <dbReference type="NCBI Taxonomy" id="6233"/>
    <lineage>
        <taxon>Eukaryota</taxon>
        <taxon>Metazoa</taxon>
        <taxon>Ecdysozoa</taxon>
        <taxon>Nematoda</taxon>
        <taxon>Chromadorea</taxon>
        <taxon>Rhabditida</taxon>
        <taxon>Tylenchina</taxon>
        <taxon>Panagrolaimomorpha</taxon>
        <taxon>Panagrolaimoidea</taxon>
        <taxon>Panagrolaimidae</taxon>
        <taxon>Panagrellus</taxon>
    </lineage>
</organism>